<accession>A0A1I8MED7</accession>
<feature type="chain" id="PRO_5044560256" evidence="2">
    <location>
        <begin position="22"/>
        <end position="169"/>
    </location>
</feature>
<dbReference type="VEuPathDB" id="VectorBase:MDOMA2_020146"/>
<dbReference type="AlphaFoldDB" id="A0A1I8MED7"/>
<keyword evidence="1 2" id="KW-0732">Signal</keyword>
<dbReference type="KEGG" id="mde:101898604"/>
<evidence type="ECO:0000256" key="1">
    <source>
        <dbReference type="ARBA" id="ARBA00022729"/>
    </source>
</evidence>
<dbReference type="Proteomes" id="UP001652621">
    <property type="component" value="Unplaced"/>
</dbReference>
<dbReference type="OrthoDB" id="8184313at2759"/>
<protein>
    <submittedName>
        <fullName evidence="5">Uncharacterized protein LOC101898604</fullName>
    </submittedName>
</protein>
<proteinExistence type="predicted"/>
<reference evidence="5" key="2">
    <citation type="submission" date="2025-04" db="UniProtKB">
        <authorList>
            <consortium name="RefSeq"/>
        </authorList>
    </citation>
    <scope>IDENTIFICATION</scope>
    <source>
        <strain evidence="5">Aabys</strain>
    </source>
</reference>
<organism evidence="3">
    <name type="scientific">Musca domestica</name>
    <name type="common">House fly</name>
    <dbReference type="NCBI Taxonomy" id="7370"/>
    <lineage>
        <taxon>Eukaryota</taxon>
        <taxon>Metazoa</taxon>
        <taxon>Ecdysozoa</taxon>
        <taxon>Arthropoda</taxon>
        <taxon>Hexapoda</taxon>
        <taxon>Insecta</taxon>
        <taxon>Pterygota</taxon>
        <taxon>Neoptera</taxon>
        <taxon>Endopterygota</taxon>
        <taxon>Diptera</taxon>
        <taxon>Brachycera</taxon>
        <taxon>Muscomorpha</taxon>
        <taxon>Muscoidea</taxon>
        <taxon>Muscidae</taxon>
        <taxon>Musca</taxon>
    </lineage>
</organism>
<dbReference type="InterPro" id="IPR036846">
    <property type="entry name" value="GM2-AP_sf"/>
</dbReference>
<dbReference type="RefSeq" id="XP_005182805.1">
    <property type="nucleotide sequence ID" value="XM_005182748.2"/>
</dbReference>
<dbReference type="GeneID" id="101898604"/>
<feature type="signal peptide" evidence="2">
    <location>
        <begin position="1"/>
        <end position="21"/>
    </location>
</feature>
<evidence type="ECO:0000313" key="5">
    <source>
        <dbReference type="RefSeq" id="XP_005182805.1"/>
    </source>
</evidence>
<gene>
    <name evidence="3" type="primary">101898604</name>
    <name evidence="5" type="synonym">LOC101898604</name>
</gene>
<reference evidence="3" key="1">
    <citation type="submission" date="2020-05" db="UniProtKB">
        <authorList>
            <consortium name="EnsemblMetazoa"/>
        </authorList>
    </citation>
    <scope>IDENTIFICATION</scope>
    <source>
        <strain evidence="3">Aabys</strain>
    </source>
</reference>
<name>A0A1I8MED7_MUSDO</name>
<evidence type="ECO:0000313" key="3">
    <source>
        <dbReference type="EnsemblMetazoa" id="MDOA004038-PA"/>
    </source>
</evidence>
<sequence length="169" mass="18354">MLSIKIFKFVLFAVCIEAALACNGFKANLIKAENCAGADAIITMDSDFSVKLNKKCEIIPSGCIINKAFKTAVSKFKVTKDGMVIKEGKMDLCSMADNAPSEVKDYLKVFGAPASCPVEETKVCAHDHKIDLSKYKALLSVARGHIVVDSDITHDTGKSCFHVEMEITN</sequence>
<evidence type="ECO:0000256" key="2">
    <source>
        <dbReference type="SAM" id="SignalP"/>
    </source>
</evidence>
<dbReference type="Gene3D" id="2.70.220.10">
    <property type="entry name" value="Ganglioside GM2 activator"/>
    <property type="match status" value="1"/>
</dbReference>
<keyword evidence="4" id="KW-1185">Reference proteome</keyword>
<evidence type="ECO:0000313" key="4">
    <source>
        <dbReference type="Proteomes" id="UP001652621"/>
    </source>
</evidence>
<dbReference type="eggNOG" id="ENOG502SA3C">
    <property type="taxonomic scope" value="Eukaryota"/>
</dbReference>
<dbReference type="VEuPathDB" id="VectorBase:MDOA004038"/>
<dbReference type="EnsemblMetazoa" id="MDOA004038-RA">
    <property type="protein sequence ID" value="MDOA004038-PA"/>
    <property type="gene ID" value="MDOA004038"/>
</dbReference>